<feature type="transmembrane region" description="Helical" evidence="9">
    <location>
        <begin position="274"/>
        <end position="295"/>
    </location>
</feature>
<keyword evidence="3 8" id="KW-0378">Hydrolase</keyword>
<feature type="binding site" evidence="7">
    <location>
        <position position="332"/>
    </location>
    <ligand>
        <name>Zn(2+)</name>
        <dbReference type="ChEBI" id="CHEBI:29105"/>
        <note>catalytic</note>
    </ligand>
</feature>
<evidence type="ECO:0000259" key="11">
    <source>
        <dbReference type="Pfam" id="PF16491"/>
    </source>
</evidence>
<dbReference type="Pfam" id="PF01435">
    <property type="entry name" value="Peptidase_M48"/>
    <property type="match status" value="1"/>
</dbReference>
<sequence length="401" mass="44580">MRGAITMGTTVMLLAALQIWLHRREACYQRQHFSSRRAKAHGYAIAKLRVTAIAIAIEAVFVIVMINLGLAQLYDLFAWLGLAEWIVQWAVFVSTLLLIAVVKRSLTLVLIWLVERRFGYTNQHMGVFLKDTLLKAALLFACGGSLGLVSIQILQQGWSTGWIWLVLIWSGFVWGRSWLYPVIIAPLFNRYQSLNNPELADAVRAIGQSAGVPVHAVLIMDGSRRSSHGNAHVTGHGSSRRVVLLDTLDSILDRAELLAVVAHEIGHIRHGHMLYYQLCQFLTSTIWIGLFGFWAGRVAIDPGTGLALLWLLTPIVAFLVKPLFSGLIRKFEYQADAFAASKGHGVNLGRALMKLLDNNGATYKSDPCFSWIYHTHPLLDERLASLDQQAVSPANQVVEGH</sequence>
<evidence type="ECO:0000256" key="7">
    <source>
        <dbReference type="PIRSR" id="PIRSR627057-2"/>
    </source>
</evidence>
<proteinExistence type="inferred from homology"/>
<feature type="active site" evidence="6">
    <location>
        <position position="336"/>
    </location>
</feature>
<gene>
    <name evidence="12" type="ORF">FHK82_07190</name>
</gene>
<feature type="transmembrane region" description="Helical" evidence="9">
    <location>
        <begin position="44"/>
        <end position="66"/>
    </location>
</feature>
<accession>A0A558D6N7</accession>
<evidence type="ECO:0000256" key="4">
    <source>
        <dbReference type="ARBA" id="ARBA00022833"/>
    </source>
</evidence>
<evidence type="ECO:0000256" key="6">
    <source>
        <dbReference type="PIRSR" id="PIRSR627057-1"/>
    </source>
</evidence>
<dbReference type="InterPro" id="IPR032456">
    <property type="entry name" value="Peptidase_M48_N"/>
</dbReference>
<evidence type="ECO:0000313" key="13">
    <source>
        <dbReference type="Proteomes" id="UP000317355"/>
    </source>
</evidence>
<protein>
    <submittedName>
        <fullName evidence="12">M48 family metallopeptidase</fullName>
    </submittedName>
</protein>
<dbReference type="Proteomes" id="UP000317355">
    <property type="component" value="Unassembled WGS sequence"/>
</dbReference>
<feature type="transmembrane region" description="Helical" evidence="9">
    <location>
        <begin position="6"/>
        <end position="23"/>
    </location>
</feature>
<dbReference type="PANTHER" id="PTHR10120">
    <property type="entry name" value="CAAX PRENYL PROTEASE 1"/>
    <property type="match status" value="1"/>
</dbReference>
<keyword evidence="9" id="KW-0812">Transmembrane</keyword>
<organism evidence="12 13">
    <name type="scientific">Sedimenticola thiotaurini</name>
    <dbReference type="NCBI Taxonomy" id="1543721"/>
    <lineage>
        <taxon>Bacteria</taxon>
        <taxon>Pseudomonadati</taxon>
        <taxon>Pseudomonadota</taxon>
        <taxon>Gammaproteobacteria</taxon>
        <taxon>Chromatiales</taxon>
        <taxon>Sedimenticolaceae</taxon>
        <taxon>Sedimenticola</taxon>
    </lineage>
</organism>
<keyword evidence="2 7" id="KW-0479">Metal-binding</keyword>
<evidence type="ECO:0000259" key="10">
    <source>
        <dbReference type="Pfam" id="PF01435"/>
    </source>
</evidence>
<comment type="similarity">
    <text evidence="8">Belongs to the peptidase M48 family.</text>
</comment>
<keyword evidence="9" id="KW-0472">Membrane</keyword>
<keyword evidence="9" id="KW-1133">Transmembrane helix</keyword>
<dbReference type="Pfam" id="PF16491">
    <property type="entry name" value="Peptidase_M48_N"/>
    <property type="match status" value="1"/>
</dbReference>
<feature type="transmembrane region" description="Helical" evidence="9">
    <location>
        <begin position="307"/>
        <end position="324"/>
    </location>
</feature>
<name>A0A558D6N7_9GAMM</name>
<evidence type="ECO:0000256" key="5">
    <source>
        <dbReference type="ARBA" id="ARBA00023049"/>
    </source>
</evidence>
<feature type="binding site" evidence="7">
    <location>
        <position position="267"/>
    </location>
    <ligand>
        <name>Zn(2+)</name>
        <dbReference type="ChEBI" id="CHEBI:29105"/>
        <note>catalytic</note>
    </ligand>
</feature>
<evidence type="ECO:0000256" key="9">
    <source>
        <dbReference type="SAM" id="Phobius"/>
    </source>
</evidence>
<evidence type="ECO:0000256" key="1">
    <source>
        <dbReference type="ARBA" id="ARBA00022670"/>
    </source>
</evidence>
<dbReference type="GO" id="GO:0071586">
    <property type="term" value="P:CAAX-box protein processing"/>
    <property type="evidence" value="ECO:0007669"/>
    <property type="project" value="InterPro"/>
</dbReference>
<keyword evidence="4 7" id="KW-0862">Zinc</keyword>
<keyword evidence="1 8" id="KW-0645">Protease</keyword>
<feature type="binding site" evidence="7">
    <location>
        <position position="263"/>
    </location>
    <ligand>
        <name>Zn(2+)</name>
        <dbReference type="ChEBI" id="CHEBI:29105"/>
        <note>catalytic</note>
    </ligand>
</feature>
<evidence type="ECO:0000256" key="8">
    <source>
        <dbReference type="RuleBase" id="RU003983"/>
    </source>
</evidence>
<dbReference type="AlphaFoldDB" id="A0A558D6N7"/>
<feature type="domain" description="Peptidase M48" evidence="10">
    <location>
        <begin position="194"/>
        <end position="388"/>
    </location>
</feature>
<feature type="transmembrane region" description="Helical" evidence="9">
    <location>
        <begin position="161"/>
        <end position="188"/>
    </location>
</feature>
<evidence type="ECO:0000256" key="2">
    <source>
        <dbReference type="ARBA" id="ARBA00022723"/>
    </source>
</evidence>
<reference evidence="12 13" key="1">
    <citation type="submission" date="2019-07" db="EMBL/GenBank/DDBJ databases">
        <title>The pathways for chlorine oxyanion respiration interact through the shared metabolite chlorate.</title>
        <authorList>
            <person name="Barnum T.P."/>
            <person name="Cheng Y."/>
            <person name="Hill K.A."/>
            <person name="Lucas L.N."/>
            <person name="Carlson H.K."/>
            <person name="Coates J.D."/>
        </authorList>
    </citation>
    <scope>NUCLEOTIDE SEQUENCE [LARGE SCALE GENOMIC DNA]</scope>
    <source>
        <strain evidence="12">BK-3</strain>
    </source>
</reference>
<dbReference type="GO" id="GO:0046872">
    <property type="term" value="F:metal ion binding"/>
    <property type="evidence" value="ECO:0007669"/>
    <property type="project" value="UniProtKB-KW"/>
</dbReference>
<feature type="transmembrane region" description="Helical" evidence="9">
    <location>
        <begin position="86"/>
        <end position="113"/>
    </location>
</feature>
<evidence type="ECO:0000313" key="12">
    <source>
        <dbReference type="EMBL" id="TVT56673.1"/>
    </source>
</evidence>
<evidence type="ECO:0000256" key="3">
    <source>
        <dbReference type="ARBA" id="ARBA00022801"/>
    </source>
</evidence>
<feature type="domain" description="CAAX prenyl protease 1 N-terminal" evidence="11">
    <location>
        <begin position="38"/>
        <end position="190"/>
    </location>
</feature>
<comment type="cofactor">
    <cofactor evidence="7 8">
        <name>Zn(2+)</name>
        <dbReference type="ChEBI" id="CHEBI:29105"/>
    </cofactor>
    <text evidence="7 8">Binds 1 zinc ion per subunit.</text>
</comment>
<dbReference type="Gene3D" id="3.30.2010.10">
    <property type="entry name" value="Metalloproteases ('zincins'), catalytic domain"/>
    <property type="match status" value="1"/>
</dbReference>
<feature type="active site" evidence="6">
    <location>
        <position position="264"/>
    </location>
</feature>
<feature type="transmembrane region" description="Helical" evidence="9">
    <location>
        <begin position="133"/>
        <end position="155"/>
    </location>
</feature>
<dbReference type="InterPro" id="IPR001915">
    <property type="entry name" value="Peptidase_M48"/>
</dbReference>
<keyword evidence="5 8" id="KW-0482">Metalloprotease</keyword>
<dbReference type="GO" id="GO:0004222">
    <property type="term" value="F:metalloendopeptidase activity"/>
    <property type="evidence" value="ECO:0007669"/>
    <property type="project" value="InterPro"/>
</dbReference>
<comment type="caution">
    <text evidence="12">The sequence shown here is derived from an EMBL/GenBank/DDBJ whole genome shotgun (WGS) entry which is preliminary data.</text>
</comment>
<dbReference type="CDD" id="cd07343">
    <property type="entry name" value="M48A_Zmpste24p_like"/>
    <property type="match status" value="1"/>
</dbReference>
<dbReference type="EMBL" id="VMRY01000020">
    <property type="protein sequence ID" value="TVT56673.1"/>
    <property type="molecule type" value="Genomic_DNA"/>
</dbReference>
<dbReference type="InterPro" id="IPR027057">
    <property type="entry name" value="CAXX_Prtase_1"/>
</dbReference>